<dbReference type="OrthoDB" id="427518at2759"/>
<dbReference type="Pfam" id="PF05729">
    <property type="entry name" value="NACHT"/>
    <property type="match status" value="1"/>
</dbReference>
<dbReference type="Proteomes" id="UP001152320">
    <property type="component" value="Chromosome 1"/>
</dbReference>
<dbReference type="EMBL" id="JAIZAY010000001">
    <property type="protein sequence ID" value="KAJ8048274.1"/>
    <property type="molecule type" value="Genomic_DNA"/>
</dbReference>
<dbReference type="InterPro" id="IPR027417">
    <property type="entry name" value="P-loop_NTPase"/>
</dbReference>
<dbReference type="SUPFAM" id="SSF52540">
    <property type="entry name" value="P-loop containing nucleoside triphosphate hydrolases"/>
    <property type="match status" value="1"/>
</dbReference>
<accession>A0A9Q1CPS7</accession>
<protein>
    <submittedName>
        <fullName evidence="2">NACHT, LRR and PYD domains-containing protein 14</fullName>
    </submittedName>
</protein>
<dbReference type="Gene3D" id="3.40.50.300">
    <property type="entry name" value="P-loop containing nucleotide triphosphate hydrolases"/>
    <property type="match status" value="1"/>
</dbReference>
<evidence type="ECO:0000259" key="1">
    <source>
        <dbReference type="PROSITE" id="PS50837"/>
    </source>
</evidence>
<reference evidence="2" key="1">
    <citation type="submission" date="2021-10" db="EMBL/GenBank/DDBJ databases">
        <title>Tropical sea cucumber genome reveals ecological adaptation and Cuvierian tubules defense mechanism.</title>
        <authorList>
            <person name="Chen T."/>
        </authorList>
    </citation>
    <scope>NUCLEOTIDE SEQUENCE</scope>
    <source>
        <strain evidence="2">Nanhai2018</strain>
        <tissue evidence="2">Muscle</tissue>
    </source>
</reference>
<dbReference type="AlphaFoldDB" id="A0A9Q1CPS7"/>
<dbReference type="InterPro" id="IPR007111">
    <property type="entry name" value="NACHT_NTPase"/>
</dbReference>
<evidence type="ECO:0000313" key="2">
    <source>
        <dbReference type="EMBL" id="KAJ8048274.1"/>
    </source>
</evidence>
<name>A0A9Q1CPS7_HOLLE</name>
<comment type="caution">
    <text evidence="2">The sequence shown here is derived from an EMBL/GenBank/DDBJ whole genome shotgun (WGS) entry which is preliminary data.</text>
</comment>
<keyword evidence="3" id="KW-1185">Reference proteome</keyword>
<organism evidence="2 3">
    <name type="scientific">Holothuria leucospilota</name>
    <name type="common">Black long sea cucumber</name>
    <name type="synonym">Mertensiothuria leucospilota</name>
    <dbReference type="NCBI Taxonomy" id="206669"/>
    <lineage>
        <taxon>Eukaryota</taxon>
        <taxon>Metazoa</taxon>
        <taxon>Echinodermata</taxon>
        <taxon>Eleutherozoa</taxon>
        <taxon>Echinozoa</taxon>
        <taxon>Holothuroidea</taxon>
        <taxon>Aspidochirotacea</taxon>
        <taxon>Aspidochirotida</taxon>
        <taxon>Holothuriidae</taxon>
        <taxon>Holothuria</taxon>
    </lineage>
</organism>
<gene>
    <name evidence="2" type="ORF">HOLleu_00525</name>
</gene>
<dbReference type="PANTHER" id="PTHR46312">
    <property type="entry name" value="NACHT DOMAIN-CONTAINING PROTEIN"/>
    <property type="match status" value="1"/>
</dbReference>
<dbReference type="PROSITE" id="PS50837">
    <property type="entry name" value="NACHT"/>
    <property type="match status" value="1"/>
</dbReference>
<evidence type="ECO:0000313" key="3">
    <source>
        <dbReference type="Proteomes" id="UP001152320"/>
    </source>
</evidence>
<proteinExistence type="predicted"/>
<sequence>MVFVEGGMEYYSGSTWMKMGSYDDCVIAPPKSATRSFIVGGAGYGKSTLALQYAYDWCNNVKHSFMRNYEIMILLRLRQLAGVPSIFTAIRRFILPKHSTIKESDIKQILGASTSVAFILDGLDEYPEDDFTKDFDVMKIILNKMFQNFEIIITSRYLPKYRSDMGAKRIRLTGFTCDAQKRYIQKAVVNDKMKTQKIMHDIHDNPVVEDFCQIPLFFVMFAHMSQEEKKEDFASCKTVTGFFRNMIKCFHTHMRNKLKDANVQQYFLYERDHRELDLIAFRGLSADRQQIVWPKDYLRERLGGEFYDQYVRIGILVEEEVLKDDPNSLGITQTVRFYHKLFCEWYAAHYVAYVTRSEISLQDFLKRTDPAGNQYMYRFACGLSREASDKIIKYVKGKPDGSKFAILCIMEQNGNTDIVLDNVKDLCSRKVILARDQSKLLQRSTIQLLEIASTEGVSL</sequence>
<feature type="domain" description="NACHT" evidence="1">
    <location>
        <begin position="34"/>
        <end position="156"/>
    </location>
</feature>
<dbReference type="PANTHER" id="PTHR46312:SF2">
    <property type="entry name" value="NUCLEOTIDE-BINDING OLIGOMERIZATION DOMAIN-CONTAINING PROTEIN 2-LIKE"/>
    <property type="match status" value="1"/>
</dbReference>